<keyword evidence="3 6" id="KW-0547">Nucleotide-binding</keyword>
<dbReference type="AlphaFoldDB" id="A0A0C2CTW8"/>
<evidence type="ECO:0000313" key="10">
    <source>
        <dbReference type="EMBL" id="KIG13060.1"/>
    </source>
</evidence>
<dbReference type="RefSeq" id="WP_052556463.1">
    <property type="nucleotide sequence ID" value="NZ_JMCC02000108.1"/>
</dbReference>
<dbReference type="FunFam" id="3.40.50.11060:FF:000001">
    <property type="entry name" value="GTPase HflX"/>
    <property type="match status" value="1"/>
</dbReference>
<comment type="subunit">
    <text evidence="6">Monomer. Associates with the 50S ribosomal subunit.</text>
</comment>
<dbReference type="InterPro" id="IPR027417">
    <property type="entry name" value="P-loop_NTPase"/>
</dbReference>
<dbReference type="InterPro" id="IPR030394">
    <property type="entry name" value="G_HFLX_dom"/>
</dbReference>
<dbReference type="Gene3D" id="6.10.250.2860">
    <property type="match status" value="1"/>
</dbReference>
<accession>A0A0C2CTW8</accession>
<dbReference type="PRINTS" id="PR00326">
    <property type="entry name" value="GTP1OBG"/>
</dbReference>
<dbReference type="Gene3D" id="3.40.50.300">
    <property type="entry name" value="P-loop containing nucleotide triphosphate hydrolases"/>
    <property type="match status" value="1"/>
</dbReference>
<dbReference type="InterPro" id="IPR042108">
    <property type="entry name" value="GTPase_HflX_N_sf"/>
</dbReference>
<feature type="region of interest" description="Disordered" evidence="8">
    <location>
        <begin position="567"/>
        <end position="636"/>
    </location>
</feature>
<evidence type="ECO:0000256" key="6">
    <source>
        <dbReference type="HAMAP-Rule" id="MF_00900"/>
    </source>
</evidence>
<evidence type="ECO:0000256" key="7">
    <source>
        <dbReference type="SAM" id="Coils"/>
    </source>
</evidence>
<evidence type="ECO:0000256" key="3">
    <source>
        <dbReference type="ARBA" id="ARBA00022741"/>
    </source>
</evidence>
<keyword evidence="1 6" id="KW-0963">Cytoplasm</keyword>
<dbReference type="Pfam" id="PF01926">
    <property type="entry name" value="MMR_HSR1"/>
    <property type="match status" value="1"/>
</dbReference>
<dbReference type="SUPFAM" id="SSF52540">
    <property type="entry name" value="P-loop containing nucleoside triphosphate hydrolases"/>
    <property type="match status" value="1"/>
</dbReference>
<evidence type="ECO:0000256" key="2">
    <source>
        <dbReference type="ARBA" id="ARBA00022723"/>
    </source>
</evidence>
<dbReference type="PROSITE" id="PS51705">
    <property type="entry name" value="G_HFLX"/>
    <property type="match status" value="1"/>
</dbReference>
<comment type="function">
    <text evidence="6">GTPase that associates with the 50S ribosomal subunit and may have a role during protein synthesis or ribosome biogenesis.</text>
</comment>
<keyword evidence="7" id="KW-0175">Coiled coil</keyword>
<keyword evidence="5 6" id="KW-0342">GTP-binding</keyword>
<evidence type="ECO:0000256" key="4">
    <source>
        <dbReference type="ARBA" id="ARBA00022842"/>
    </source>
</evidence>
<comment type="similarity">
    <text evidence="6">Belongs to the TRAFAC class OBG-HflX-like GTPase superfamily. HflX GTPase family.</text>
</comment>
<dbReference type="Gene3D" id="3.40.50.11060">
    <property type="entry name" value="GTPase HflX, N-terminal domain"/>
    <property type="match status" value="1"/>
</dbReference>
<dbReference type="Pfam" id="PF13167">
    <property type="entry name" value="GTP-bdg_N"/>
    <property type="match status" value="1"/>
</dbReference>
<dbReference type="GO" id="GO:0043022">
    <property type="term" value="F:ribosome binding"/>
    <property type="evidence" value="ECO:0007669"/>
    <property type="project" value="TreeGrafter"/>
</dbReference>
<feature type="compositionally biased region" description="Acidic residues" evidence="8">
    <location>
        <begin position="582"/>
        <end position="629"/>
    </location>
</feature>
<comment type="caution">
    <text evidence="10">The sequence shown here is derived from an EMBL/GenBank/DDBJ whole genome shotgun (WGS) entry which is preliminary data.</text>
</comment>
<dbReference type="PANTHER" id="PTHR10229:SF0">
    <property type="entry name" value="GTP-BINDING PROTEIN 6-RELATED"/>
    <property type="match status" value="1"/>
</dbReference>
<dbReference type="InterPro" id="IPR016496">
    <property type="entry name" value="GTPase_HflX"/>
</dbReference>
<sequence length="636" mass="70310">MSDVVYGDTSNLKPSQARALARLGDRRVPADQIVTGPLARDLLELSHELNRRIGLFIDRRGRISRVILGDAHSLELPEFTRVRGADGRLRGVRLVSTHLVADALNREELADLTKLRLDLLAAVHDSPGGVQVDIANLQPARDGKRGFELHTFSRAPLALLSPDAASRNQDGHPRPDLPTDFSAFITELEGLLVAATARTIAAGVGVRAMVLQVHTDDMNRQGGIEARQAELRELCRTAGVALVDLVVQRRRYPDPRTFLGSGKLREVLIHALEQDVELLICDPELSASQARVISEQTDLRVIDRTTLILDIFAQHASSSDGKLQVELAQLRYWLPRMVGKGTMMSRLAGGIGGRGPGETKLELDRRRAQNRIHDLDKRLDHLRKQRQQRRARRQRSEVPVVAIVGYTNAGKSTLLNTVTESTVRAENKLFATLDPTVRRVRFPEEREVVMLDTVGFIRDLPPALMQAFSATLEEVAEADLLLHVVDATDPDNTQQIRTVERILDELGAADVDRFMVFNKCDLLPDGQLVPESELATGSYQVSALDRRSTRRLMEAIESHLWARGKVEAPGSHRDGPWIEASSDADDEDDEDDEDVSDDEDDADDEDDDGDVSEDDDGDVSEDDEDDSGDVSDPSGA</sequence>
<dbReference type="GO" id="GO:0005737">
    <property type="term" value="C:cytoplasm"/>
    <property type="evidence" value="ECO:0007669"/>
    <property type="project" value="UniProtKB-SubCell"/>
</dbReference>
<organism evidence="10 11">
    <name type="scientific">Enhygromyxa salina</name>
    <dbReference type="NCBI Taxonomy" id="215803"/>
    <lineage>
        <taxon>Bacteria</taxon>
        <taxon>Pseudomonadati</taxon>
        <taxon>Myxococcota</taxon>
        <taxon>Polyangia</taxon>
        <taxon>Nannocystales</taxon>
        <taxon>Nannocystaceae</taxon>
        <taxon>Enhygromyxa</taxon>
    </lineage>
</organism>
<evidence type="ECO:0000256" key="1">
    <source>
        <dbReference type="ARBA" id="ARBA00022490"/>
    </source>
</evidence>
<evidence type="ECO:0000256" key="5">
    <source>
        <dbReference type="ARBA" id="ARBA00023134"/>
    </source>
</evidence>
<evidence type="ECO:0000259" key="9">
    <source>
        <dbReference type="PROSITE" id="PS51705"/>
    </source>
</evidence>
<feature type="domain" description="Hflx-type G" evidence="9">
    <location>
        <begin position="399"/>
        <end position="564"/>
    </location>
</feature>
<proteinExistence type="inferred from homology"/>
<keyword evidence="2" id="KW-0479">Metal-binding</keyword>
<dbReference type="Proteomes" id="UP000031599">
    <property type="component" value="Unassembled WGS sequence"/>
</dbReference>
<feature type="compositionally biased region" description="Basic and acidic residues" evidence="8">
    <location>
        <begin position="567"/>
        <end position="576"/>
    </location>
</feature>
<reference evidence="10 11" key="1">
    <citation type="submission" date="2014-12" db="EMBL/GenBank/DDBJ databases">
        <title>Genome assembly of Enhygromyxa salina DSM 15201.</title>
        <authorList>
            <person name="Sharma G."/>
            <person name="Subramanian S."/>
        </authorList>
    </citation>
    <scope>NUCLEOTIDE SEQUENCE [LARGE SCALE GENOMIC DNA]</scope>
    <source>
        <strain evidence="10 11">DSM 15201</strain>
    </source>
</reference>
<dbReference type="GO" id="GO:0005525">
    <property type="term" value="F:GTP binding"/>
    <property type="evidence" value="ECO:0007669"/>
    <property type="project" value="UniProtKB-UniRule"/>
</dbReference>
<protein>
    <recommendedName>
        <fullName evidence="6">GTPase HflX</fullName>
    </recommendedName>
    <alternativeName>
        <fullName evidence="6">GTP-binding protein HflX</fullName>
    </alternativeName>
</protein>
<dbReference type="InterPro" id="IPR025121">
    <property type="entry name" value="GTPase_HflX_N"/>
</dbReference>
<dbReference type="EMBL" id="JMCC02000108">
    <property type="protein sequence ID" value="KIG13060.1"/>
    <property type="molecule type" value="Genomic_DNA"/>
</dbReference>
<dbReference type="CDD" id="cd01878">
    <property type="entry name" value="HflX"/>
    <property type="match status" value="1"/>
</dbReference>
<dbReference type="InterPro" id="IPR006073">
    <property type="entry name" value="GTP-bd"/>
</dbReference>
<name>A0A0C2CTW8_9BACT</name>
<dbReference type="NCBIfam" id="TIGR03156">
    <property type="entry name" value="GTP_HflX"/>
    <property type="match status" value="1"/>
</dbReference>
<dbReference type="GO" id="GO:0003924">
    <property type="term" value="F:GTPase activity"/>
    <property type="evidence" value="ECO:0007669"/>
    <property type="project" value="UniProtKB-UniRule"/>
</dbReference>
<dbReference type="Pfam" id="PF16360">
    <property type="entry name" value="GTP-bdg_M"/>
    <property type="match status" value="1"/>
</dbReference>
<evidence type="ECO:0000313" key="11">
    <source>
        <dbReference type="Proteomes" id="UP000031599"/>
    </source>
</evidence>
<gene>
    <name evidence="6" type="primary">hflX</name>
    <name evidence="10" type="ORF">DB30_00597</name>
</gene>
<keyword evidence="4" id="KW-0460">Magnesium</keyword>
<dbReference type="GO" id="GO:0046872">
    <property type="term" value="F:metal ion binding"/>
    <property type="evidence" value="ECO:0007669"/>
    <property type="project" value="UniProtKB-KW"/>
</dbReference>
<comment type="subcellular location">
    <subcellularLocation>
        <location evidence="6">Cytoplasm</location>
    </subcellularLocation>
    <text evidence="6">May associate with membranes.</text>
</comment>
<feature type="coiled-coil region" evidence="7">
    <location>
        <begin position="358"/>
        <end position="392"/>
    </location>
</feature>
<dbReference type="PANTHER" id="PTHR10229">
    <property type="entry name" value="GTP-BINDING PROTEIN HFLX"/>
    <property type="match status" value="1"/>
</dbReference>
<dbReference type="InterPro" id="IPR032305">
    <property type="entry name" value="GTP-bd_M"/>
</dbReference>
<dbReference type="HAMAP" id="MF_00900">
    <property type="entry name" value="GTPase_HflX"/>
    <property type="match status" value="1"/>
</dbReference>
<evidence type="ECO:0000256" key="8">
    <source>
        <dbReference type="SAM" id="MobiDB-lite"/>
    </source>
</evidence>